<proteinExistence type="predicted"/>
<dbReference type="EMBL" id="JAABOJ010000013">
    <property type="protein sequence ID" value="KAF3282341.1"/>
    <property type="molecule type" value="Genomic_DNA"/>
</dbReference>
<gene>
    <name evidence="2" type="ORF">TWF970_001751</name>
</gene>
<evidence type="ECO:0000313" key="2">
    <source>
        <dbReference type="EMBL" id="KAF3282341.1"/>
    </source>
</evidence>
<evidence type="ECO:0000313" key="3">
    <source>
        <dbReference type="Proteomes" id="UP000474640"/>
    </source>
</evidence>
<reference evidence="2 3" key="1">
    <citation type="submission" date="2020-01" db="EMBL/GenBank/DDBJ databases">
        <authorList>
            <person name="Palmer J.M."/>
        </authorList>
    </citation>
    <scope>NUCLEOTIDE SEQUENCE [LARGE SCALE GENOMIC DNA]</scope>
    <source>
        <strain evidence="2 3">TWF970</strain>
    </source>
</reference>
<dbReference type="OrthoDB" id="5320847at2759"/>
<feature type="region of interest" description="Disordered" evidence="1">
    <location>
        <begin position="617"/>
        <end position="668"/>
    </location>
</feature>
<comment type="caution">
    <text evidence="2">The sequence shown here is derived from an EMBL/GenBank/DDBJ whole genome shotgun (WGS) entry which is preliminary data.</text>
</comment>
<dbReference type="AlphaFoldDB" id="A0A7C8RB04"/>
<accession>A0A7C8RB04</accession>
<organism evidence="2 3">
    <name type="scientific">Orbilia oligospora</name>
    <name type="common">Nematode-trapping fungus</name>
    <name type="synonym">Arthrobotrys oligospora</name>
    <dbReference type="NCBI Taxonomy" id="2813651"/>
    <lineage>
        <taxon>Eukaryota</taxon>
        <taxon>Fungi</taxon>
        <taxon>Dikarya</taxon>
        <taxon>Ascomycota</taxon>
        <taxon>Pezizomycotina</taxon>
        <taxon>Orbiliomycetes</taxon>
        <taxon>Orbiliales</taxon>
        <taxon>Orbiliaceae</taxon>
        <taxon>Orbilia</taxon>
    </lineage>
</organism>
<feature type="compositionally biased region" description="Polar residues" evidence="1">
    <location>
        <begin position="628"/>
        <end position="641"/>
    </location>
</feature>
<protein>
    <submittedName>
        <fullName evidence="2">Uncharacterized protein</fullName>
    </submittedName>
</protein>
<dbReference type="Proteomes" id="UP000474640">
    <property type="component" value="Unassembled WGS sequence"/>
</dbReference>
<evidence type="ECO:0000256" key="1">
    <source>
        <dbReference type="SAM" id="MobiDB-lite"/>
    </source>
</evidence>
<name>A0A7C8RB04_ORBOL</name>
<sequence length="668" mass="76116">MPRTKILGTKLRAVALLLGWVPFIDAYYFAAVKSDPTIPQGLPVWGWQPVGAADDMGCKVGGTQQLGWLQAFGVLNQQTPPNNWPNGNAEGFIFYSDENCRLEQSEKILYVKFDPNSVKAQVVNFRNLPWELDIETTISLADSKYKSYREVRANDPDLQKFLPEQIQEMPTTYVYAATPYFEEEGRMVWGGDAVEGVISLNISPPQQGTAPNPRATVFDALLSLMSGLGQDLGNQQRLLLYADDAMRSLGLGVMPPNVGVYKASPVSKVLDFNTINMNLAPDNANNNFFNPNQAQNTGMNIEEPVQEAQDIMPRINLPLYGDAENNQQIETRGRRIRFNHPYFEDLEEGSELQEEQIPEGEPLNLANFEPRQEYFDPIRVMRDLLARWQNVLQENAIIEETAVRRYNQDTSQNTRDRLREALQLMDNGRAWTQNVEATTQALVDAQRLYLEDLQELEEQHKIEAGLYQSELDAIQDVKSEYESSFVPSQELTAKYEMIGAAMNQAQELYEGAVDTLERQYHRYSWEYSLNENDFYEYYVKVFRYFRRIEVRLRVLRDELGLGPDSPVAIYGLRGDDEPRDDDTGEVYRHPSSYNEQIALLNLGGMDDFNVAQNYEESKEQSEEGEEITFQQQQQVINSSPEESGDVMNYTGGTNVNPDATDFDPDSLL</sequence>